<evidence type="ECO:0000256" key="15">
    <source>
        <dbReference type="SAM" id="SignalP"/>
    </source>
</evidence>
<dbReference type="GO" id="GO:0009055">
    <property type="term" value="F:electron transfer activity"/>
    <property type="evidence" value="ECO:0007669"/>
    <property type="project" value="InterPro"/>
</dbReference>
<evidence type="ECO:0000313" key="17">
    <source>
        <dbReference type="EMBL" id="MCB8875926.1"/>
    </source>
</evidence>
<keyword evidence="9" id="KW-0249">Electron transport</keyword>
<evidence type="ECO:0000256" key="13">
    <source>
        <dbReference type="PIRSR" id="PIRSR000018-51"/>
    </source>
</evidence>
<evidence type="ECO:0000256" key="6">
    <source>
        <dbReference type="ARBA" id="ARBA00022723"/>
    </source>
</evidence>
<feature type="domain" description="Cytochrome c" evidence="16">
    <location>
        <begin position="303"/>
        <end position="391"/>
    </location>
</feature>
<evidence type="ECO:0000256" key="12">
    <source>
        <dbReference type="PIRSR" id="PIRSR000018-50"/>
    </source>
</evidence>
<dbReference type="GO" id="GO:0005506">
    <property type="term" value="F:iron ion binding"/>
    <property type="evidence" value="ECO:0007669"/>
    <property type="project" value="InterPro"/>
</dbReference>
<proteinExistence type="predicted"/>
<feature type="binding site" description="covalent" evidence="12">
    <location>
        <position position="41"/>
    </location>
    <ligand>
        <name>heme c</name>
        <dbReference type="ChEBI" id="CHEBI:61717"/>
        <label>1</label>
    </ligand>
</feature>
<dbReference type="GO" id="GO:0005886">
    <property type="term" value="C:plasma membrane"/>
    <property type="evidence" value="ECO:0007669"/>
    <property type="project" value="UniProtKB-SubCell"/>
</dbReference>
<dbReference type="Gene3D" id="1.10.760.10">
    <property type="entry name" value="Cytochrome c-like domain"/>
    <property type="match status" value="3"/>
</dbReference>
<evidence type="ECO:0000256" key="3">
    <source>
        <dbReference type="ARBA" id="ARBA00022475"/>
    </source>
</evidence>
<dbReference type="AlphaFoldDB" id="A0A964DZ59"/>
<keyword evidence="2" id="KW-0813">Transport</keyword>
<feature type="binding site" description="axial binding residue" evidence="13">
    <location>
        <position position="42"/>
    </location>
    <ligand>
        <name>heme c</name>
        <dbReference type="ChEBI" id="CHEBI:61717"/>
        <label>1</label>
    </ligand>
    <ligandPart>
        <name>Fe</name>
        <dbReference type="ChEBI" id="CHEBI:18248"/>
    </ligandPart>
</feature>
<feature type="chain" id="PRO_5037581672" evidence="15">
    <location>
        <begin position="21"/>
        <end position="448"/>
    </location>
</feature>
<keyword evidence="14" id="KW-0812">Transmembrane</keyword>
<dbReference type="RefSeq" id="WP_227321569.1">
    <property type="nucleotide sequence ID" value="NZ_JAESVB010000004.1"/>
</dbReference>
<feature type="binding site" description="covalent" evidence="12">
    <location>
        <position position="181"/>
    </location>
    <ligand>
        <name>heme c</name>
        <dbReference type="ChEBI" id="CHEBI:61717"/>
        <label>2</label>
    </ligand>
</feature>
<evidence type="ECO:0000256" key="11">
    <source>
        <dbReference type="ARBA" id="ARBA00023136"/>
    </source>
</evidence>
<dbReference type="Proteomes" id="UP000708298">
    <property type="component" value="Unassembled WGS sequence"/>
</dbReference>
<dbReference type="GO" id="GO:0020037">
    <property type="term" value="F:heme binding"/>
    <property type="evidence" value="ECO:0007669"/>
    <property type="project" value="InterPro"/>
</dbReference>
<evidence type="ECO:0000259" key="16">
    <source>
        <dbReference type="PROSITE" id="PS51007"/>
    </source>
</evidence>
<keyword evidence="11 14" id="KW-0472">Membrane</keyword>
<dbReference type="Pfam" id="PF13442">
    <property type="entry name" value="Cytochrome_CBB3"/>
    <property type="match status" value="1"/>
</dbReference>
<dbReference type="EMBL" id="JAESVB010000004">
    <property type="protein sequence ID" value="MCB8875926.1"/>
    <property type="molecule type" value="Genomic_DNA"/>
</dbReference>
<evidence type="ECO:0000256" key="4">
    <source>
        <dbReference type="ARBA" id="ARBA00022617"/>
    </source>
</evidence>
<dbReference type="InterPro" id="IPR014353">
    <property type="entry name" value="Membr-bd_ADH_cyt_c"/>
</dbReference>
<feature type="domain" description="Cytochrome c" evidence="16">
    <location>
        <begin position="163"/>
        <end position="272"/>
    </location>
</feature>
<comment type="cofactor">
    <cofactor evidence="12">
        <name>heme c</name>
        <dbReference type="ChEBI" id="CHEBI:61717"/>
    </cofactor>
    <text evidence="12">Binds 3 heme c groups covalently per subunit.</text>
</comment>
<dbReference type="PROSITE" id="PS51007">
    <property type="entry name" value="CYTC"/>
    <property type="match status" value="3"/>
</dbReference>
<dbReference type="PANTHER" id="PTHR35008:SF8">
    <property type="entry name" value="ALCOHOL DEHYDROGENASE CYTOCHROME C SUBUNIT"/>
    <property type="match status" value="1"/>
</dbReference>
<evidence type="ECO:0000256" key="10">
    <source>
        <dbReference type="ARBA" id="ARBA00023004"/>
    </source>
</evidence>
<dbReference type="InterPro" id="IPR008168">
    <property type="entry name" value="Cyt_C_IC"/>
</dbReference>
<feature type="binding site" description="axial binding residue" evidence="13">
    <location>
        <position position="320"/>
    </location>
    <ligand>
        <name>heme c</name>
        <dbReference type="ChEBI" id="CHEBI:61717"/>
        <label>3</label>
    </ligand>
    <ligandPart>
        <name>Fe</name>
        <dbReference type="ChEBI" id="CHEBI:18248"/>
    </ligandPart>
</feature>
<dbReference type="PIRSF" id="PIRSF000018">
    <property type="entry name" value="Mb_ADH_cyt_c"/>
    <property type="match status" value="1"/>
</dbReference>
<keyword evidence="14" id="KW-1133">Transmembrane helix</keyword>
<evidence type="ECO:0000256" key="7">
    <source>
        <dbReference type="ARBA" id="ARBA00022729"/>
    </source>
</evidence>
<keyword evidence="5" id="KW-0679">Respiratory chain</keyword>
<name>A0A964DZ59_9PROT</name>
<organism evidence="17 18">
    <name type="scientific">Acidisoma silvae</name>
    <dbReference type="NCBI Taxonomy" id="2802396"/>
    <lineage>
        <taxon>Bacteria</taxon>
        <taxon>Pseudomonadati</taxon>
        <taxon>Pseudomonadota</taxon>
        <taxon>Alphaproteobacteria</taxon>
        <taxon>Acetobacterales</taxon>
        <taxon>Acidocellaceae</taxon>
        <taxon>Acidisoma</taxon>
    </lineage>
</organism>
<keyword evidence="7 15" id="KW-0732">Signal</keyword>
<dbReference type="InterPro" id="IPR009056">
    <property type="entry name" value="Cyt_c-like_dom"/>
</dbReference>
<feature type="binding site" description="covalent" evidence="12">
    <location>
        <position position="178"/>
    </location>
    <ligand>
        <name>heme c</name>
        <dbReference type="ChEBI" id="CHEBI:61717"/>
        <label>2</label>
    </ligand>
</feature>
<comment type="caution">
    <text evidence="17">The sequence shown here is derived from an EMBL/GenBank/DDBJ whole genome shotgun (WGS) entry which is preliminary data.</text>
</comment>
<dbReference type="SUPFAM" id="SSF46626">
    <property type="entry name" value="Cytochrome c"/>
    <property type="match status" value="3"/>
</dbReference>
<dbReference type="InterPro" id="IPR036909">
    <property type="entry name" value="Cyt_c-like_dom_sf"/>
</dbReference>
<keyword evidence="3" id="KW-1003">Cell membrane</keyword>
<feature type="domain" description="Cytochrome c" evidence="16">
    <location>
        <begin position="24"/>
        <end position="127"/>
    </location>
</feature>
<keyword evidence="6 13" id="KW-0479">Metal-binding</keyword>
<sequence>MMKISVALALVALSAAPALAQDQSEIVRGKVLTTEGDCVACHTAPGGTPFAGGLPFKTPMGTIYSPNITPDKDTGIGTWTDAEFLRALHQGIGKNGEHLYPAFPYTSFAAISDGDVAAIKAYLFSLKPVHQQNTPNEMVFPYNIRSLMIGWNLLNFHPETIDPVTERGKYVADALEHCAECHSPRGLTMGVESGKYLAGATVDGWTAYNITSDPDHGIGTWSVDDIKTYLKTGNLPGKAQAAGPMGEVIVNSTSHMPDADLTALAEYLKTVHGQADGAAGRSAMGGPVGSGEALTGYRATQGKGASEGEVLFTAACSTCHGTGGAGEGSGVLPSLYHNSVTGADTPNNLALAVLNGVKRGTAFNDASMPAFRDEFSDEQVAAVTDYVRKTFGNAANPITVQQVSDLRNDVTPPAAISVLMRWAEIAAGIVAVLVVLAIVILVLRRRRV</sequence>
<keyword evidence="18" id="KW-1185">Reference proteome</keyword>
<dbReference type="GO" id="GO:0016614">
    <property type="term" value="F:oxidoreductase activity, acting on CH-OH group of donors"/>
    <property type="evidence" value="ECO:0007669"/>
    <property type="project" value="InterPro"/>
</dbReference>
<reference evidence="17" key="1">
    <citation type="journal article" date="2021" name="Microorganisms">
        <title>Acidisoma silvae sp. nov. and Acidisomacellulosilytica sp. nov., Two Acidophilic Bacteria Isolated from Decaying Wood, Hydrolyzing Cellulose and Producing Poly-3-hydroxybutyrate.</title>
        <authorList>
            <person name="Mieszkin S."/>
            <person name="Pouder E."/>
            <person name="Uroz S."/>
            <person name="Simon-Colin C."/>
            <person name="Alain K."/>
        </authorList>
    </citation>
    <scope>NUCLEOTIDE SEQUENCE</scope>
    <source>
        <strain evidence="17">HW T2.11</strain>
    </source>
</reference>
<evidence type="ECO:0000256" key="2">
    <source>
        <dbReference type="ARBA" id="ARBA00022448"/>
    </source>
</evidence>
<dbReference type="Pfam" id="PF00034">
    <property type="entry name" value="Cytochrom_C"/>
    <property type="match status" value="2"/>
</dbReference>
<evidence type="ECO:0000256" key="8">
    <source>
        <dbReference type="ARBA" id="ARBA00022737"/>
    </source>
</evidence>
<keyword evidence="4 12" id="KW-0349">Heme</keyword>
<feature type="binding site" description="covalent" evidence="12">
    <location>
        <position position="38"/>
    </location>
    <ligand>
        <name>heme c</name>
        <dbReference type="ChEBI" id="CHEBI:61717"/>
        <label>1</label>
    </ligand>
</feature>
<reference evidence="17" key="2">
    <citation type="submission" date="2021-01" db="EMBL/GenBank/DDBJ databases">
        <authorList>
            <person name="Mieszkin S."/>
            <person name="Pouder E."/>
            <person name="Alain K."/>
        </authorList>
    </citation>
    <scope>NUCLEOTIDE SEQUENCE</scope>
    <source>
        <strain evidence="17">HW T2.11</strain>
    </source>
</reference>
<feature type="transmembrane region" description="Helical" evidence="14">
    <location>
        <begin position="422"/>
        <end position="443"/>
    </location>
</feature>
<accession>A0A964DZ59</accession>
<evidence type="ECO:0000313" key="18">
    <source>
        <dbReference type="Proteomes" id="UP000708298"/>
    </source>
</evidence>
<gene>
    <name evidence="17" type="ORF">ASILVAE211_12100</name>
</gene>
<dbReference type="PANTHER" id="PTHR35008">
    <property type="entry name" value="BLL4482 PROTEIN-RELATED"/>
    <property type="match status" value="1"/>
</dbReference>
<evidence type="ECO:0000256" key="1">
    <source>
        <dbReference type="ARBA" id="ARBA00004236"/>
    </source>
</evidence>
<evidence type="ECO:0000256" key="9">
    <source>
        <dbReference type="ARBA" id="ARBA00022982"/>
    </source>
</evidence>
<feature type="binding site" description="covalent" evidence="12">
    <location>
        <position position="316"/>
    </location>
    <ligand>
        <name>heme c</name>
        <dbReference type="ChEBI" id="CHEBI:61717"/>
        <label>3</label>
    </ligand>
</feature>
<evidence type="ECO:0000256" key="5">
    <source>
        <dbReference type="ARBA" id="ARBA00022660"/>
    </source>
</evidence>
<feature type="binding site" description="axial binding residue" evidence="13">
    <location>
        <position position="182"/>
    </location>
    <ligand>
        <name>heme c</name>
        <dbReference type="ChEBI" id="CHEBI:61717"/>
        <label>2</label>
    </ligand>
    <ligandPart>
        <name>Fe</name>
        <dbReference type="ChEBI" id="CHEBI:18248"/>
    </ligandPart>
</feature>
<feature type="signal peptide" evidence="15">
    <location>
        <begin position="1"/>
        <end position="20"/>
    </location>
</feature>
<evidence type="ECO:0000256" key="14">
    <source>
        <dbReference type="SAM" id="Phobius"/>
    </source>
</evidence>
<comment type="subcellular location">
    <subcellularLocation>
        <location evidence="1">Cell membrane</location>
    </subcellularLocation>
</comment>
<dbReference type="InterPro" id="IPR051459">
    <property type="entry name" value="Cytochrome_c-type_DH"/>
</dbReference>
<protein>
    <submittedName>
        <fullName evidence="17">Cytochrome c</fullName>
    </submittedName>
</protein>
<keyword evidence="8" id="KW-0677">Repeat</keyword>
<dbReference type="PRINTS" id="PR00605">
    <property type="entry name" value="CYTCHROMECIC"/>
</dbReference>
<feature type="binding site" description="covalent" evidence="12">
    <location>
        <position position="319"/>
    </location>
    <ligand>
        <name>heme c</name>
        <dbReference type="ChEBI" id="CHEBI:61717"/>
        <label>3</label>
    </ligand>
</feature>
<keyword evidence="10 13" id="KW-0408">Iron</keyword>